<dbReference type="GO" id="GO:0016740">
    <property type="term" value="F:transferase activity"/>
    <property type="evidence" value="ECO:0007669"/>
    <property type="project" value="UniProtKB-KW"/>
</dbReference>
<dbReference type="Pfam" id="PF00535">
    <property type="entry name" value="Glycos_transf_2"/>
    <property type="match status" value="1"/>
</dbReference>
<evidence type="ECO:0000313" key="4">
    <source>
        <dbReference type="EMBL" id="SEJ49013.1"/>
    </source>
</evidence>
<sequence>MTGSNRRALFLALLTVTNIVVVAGSLAILAVTGERYLAALIAVVLGVAGAVSVPPPVIYWERFMAHRAQRVRMRHLQAGISLVFALIGVTGAWIIDGPFAALAIFIAAVGASASVAISWRARRHIVAIPFVRQFAVRVTLPRERQPGTGASKGVLRSPANVTPHASHITARVLTVSAKPGAASAPELQSERGRGTGTRALPIGSDKRRRVAPASSEFRKRIAHLEHAARRGYETAALDALESYASTPGLDSRFRAEARLARVYVLDHVGRQADGDKELLRAAVTDPAVLAGKRAAARWVHGRARSGAVDEALSFIASRQVEHGFEPEVHIALLSADTEALPDDARLDALSRCYLDRGFCGIARIDPGRPATLGNIRGAVSPGASYEDGPLVSVLIPAFNCEDTIGYAIDSVLAQTHRSLEVIVVDDASTDGTRAVVEDRIGRDSRLSLVRLTANGGAYAARNIALAGAAGDLVTVHDADDWAHPQQIATQVARHAEAQGVIATVVERVRVDDALQLRSGFARSSPTFMVARAVFDELGVWQELRINADTEFTDRFARMYGRDAIVTVSGRVPFTLARISGRNLTADGPRGLRYIAHASGARAQHLEASRAWQNSAAFSTGAPTLDPDCDRPFPIPRLMDPALQSQATTRHLDVVLMSDFVLPGGTTSANIREIRAWREAGMTVGLINHPRFPDRVRGPINAKYWDVIDGDQVRLLSVGESITTDLLVFVHPPMAVHLADELPCVEADRAVLVVNQAPRRLYDDSPDDVHYYDLDKVVASLERRFGVEVLVAPLSPSIRGVLREKHADELSGVTMSEEDWLVCLDPEDWARPAPRRRDGAIVVGRHSRDGVEKWPLSAEDLLGAYPEATPFEVRVLGGARVPATRIGHLPANWTVTEFDSVHPRDFLAELDVYVYFTHPTMIEAFGLAPLEALAVGVPLVTSRSFEPIFGDAALYCTPSEVATVVTALMADPARYEDMVERGRRLVRNHYSFARHVARVSRFSGALDVPAGEVLPVPTH</sequence>
<dbReference type="InterPro" id="IPR001173">
    <property type="entry name" value="Glyco_trans_2-like"/>
</dbReference>
<proteinExistence type="predicted"/>
<organism evidence="4 5">
    <name type="scientific">Demequina mangrovi</name>
    <dbReference type="NCBI Taxonomy" id="1043493"/>
    <lineage>
        <taxon>Bacteria</taxon>
        <taxon>Bacillati</taxon>
        <taxon>Actinomycetota</taxon>
        <taxon>Actinomycetes</taxon>
        <taxon>Micrococcales</taxon>
        <taxon>Demequinaceae</taxon>
        <taxon>Demequina</taxon>
    </lineage>
</organism>
<feature type="transmembrane region" description="Helical" evidence="2">
    <location>
        <begin position="76"/>
        <end position="95"/>
    </location>
</feature>
<evidence type="ECO:0000256" key="1">
    <source>
        <dbReference type="SAM" id="MobiDB-lite"/>
    </source>
</evidence>
<keyword evidence="2" id="KW-1133">Transmembrane helix</keyword>
<dbReference type="EMBL" id="FNZI01000004">
    <property type="protein sequence ID" value="SEJ49013.1"/>
    <property type="molecule type" value="Genomic_DNA"/>
</dbReference>
<dbReference type="CDD" id="cd00761">
    <property type="entry name" value="Glyco_tranf_GTA_type"/>
    <property type="match status" value="1"/>
</dbReference>
<evidence type="ECO:0000259" key="3">
    <source>
        <dbReference type="Pfam" id="PF00535"/>
    </source>
</evidence>
<feature type="transmembrane region" description="Helical" evidence="2">
    <location>
        <begin position="9"/>
        <end position="30"/>
    </location>
</feature>
<feature type="transmembrane region" description="Helical" evidence="2">
    <location>
        <begin position="36"/>
        <end position="55"/>
    </location>
</feature>
<gene>
    <name evidence="4" type="ORF">SAMN05421637_1989</name>
</gene>
<dbReference type="PANTHER" id="PTHR43685:SF11">
    <property type="entry name" value="GLYCOSYLTRANSFERASE TAGX-RELATED"/>
    <property type="match status" value="1"/>
</dbReference>
<dbReference type="Gene3D" id="3.90.550.10">
    <property type="entry name" value="Spore Coat Polysaccharide Biosynthesis Protein SpsA, Chain A"/>
    <property type="match status" value="1"/>
</dbReference>
<dbReference type="AlphaFoldDB" id="A0A1H6Z631"/>
<dbReference type="InterPro" id="IPR050834">
    <property type="entry name" value="Glycosyltransf_2"/>
</dbReference>
<reference evidence="5" key="1">
    <citation type="submission" date="2016-10" db="EMBL/GenBank/DDBJ databases">
        <authorList>
            <person name="Varghese N."/>
        </authorList>
    </citation>
    <scope>NUCLEOTIDE SEQUENCE [LARGE SCALE GENOMIC DNA]</scope>
    <source>
        <strain evidence="5">DSM 24868</strain>
    </source>
</reference>
<feature type="domain" description="Glycosyltransferase 2-like" evidence="3">
    <location>
        <begin position="392"/>
        <end position="518"/>
    </location>
</feature>
<evidence type="ECO:0000313" key="5">
    <source>
        <dbReference type="Proteomes" id="UP000183315"/>
    </source>
</evidence>
<dbReference type="SUPFAM" id="SSF53448">
    <property type="entry name" value="Nucleotide-diphospho-sugar transferases"/>
    <property type="match status" value="1"/>
</dbReference>
<keyword evidence="2" id="KW-0472">Membrane</keyword>
<dbReference type="Proteomes" id="UP000183315">
    <property type="component" value="Unassembled WGS sequence"/>
</dbReference>
<dbReference type="RefSeq" id="WP_042215406.1">
    <property type="nucleotide sequence ID" value="NZ_BBLU01000010.1"/>
</dbReference>
<dbReference type="STRING" id="1043493.SAMN05421637_1989"/>
<feature type="region of interest" description="Disordered" evidence="1">
    <location>
        <begin position="179"/>
        <end position="214"/>
    </location>
</feature>
<keyword evidence="2" id="KW-0812">Transmembrane</keyword>
<keyword evidence="5" id="KW-1185">Reference proteome</keyword>
<evidence type="ECO:0000256" key="2">
    <source>
        <dbReference type="SAM" id="Phobius"/>
    </source>
</evidence>
<dbReference type="SUPFAM" id="SSF53756">
    <property type="entry name" value="UDP-Glycosyltransferase/glycogen phosphorylase"/>
    <property type="match status" value="1"/>
</dbReference>
<dbReference type="PANTHER" id="PTHR43685">
    <property type="entry name" value="GLYCOSYLTRANSFERASE"/>
    <property type="match status" value="1"/>
</dbReference>
<dbReference type="OrthoDB" id="8549922at2"/>
<protein>
    <submittedName>
        <fullName evidence="4">Glycosyl transferases group 1</fullName>
    </submittedName>
</protein>
<dbReference type="InterPro" id="IPR029044">
    <property type="entry name" value="Nucleotide-diphossugar_trans"/>
</dbReference>
<dbReference type="Gene3D" id="3.40.50.2000">
    <property type="entry name" value="Glycogen Phosphorylase B"/>
    <property type="match status" value="1"/>
</dbReference>
<name>A0A1H6Z631_9MICO</name>
<accession>A0A1H6Z631</accession>
<keyword evidence="4" id="KW-0808">Transferase</keyword>